<dbReference type="InterPro" id="IPR055170">
    <property type="entry name" value="GFO_IDH_MocA-like_dom"/>
</dbReference>
<feature type="region of interest" description="Disordered" evidence="1">
    <location>
        <begin position="364"/>
        <end position="386"/>
    </location>
</feature>
<dbReference type="PANTHER" id="PTHR43249:SF1">
    <property type="entry name" value="D-GLUCOSIDE 3-DEHYDROGENASE"/>
    <property type="match status" value="1"/>
</dbReference>
<dbReference type="PANTHER" id="PTHR43249">
    <property type="entry name" value="UDP-N-ACETYL-2-AMINO-2-DEOXY-D-GLUCURONATE OXIDASE"/>
    <property type="match status" value="1"/>
</dbReference>
<evidence type="ECO:0000313" key="4">
    <source>
        <dbReference type="EMBL" id="HIS23823.1"/>
    </source>
</evidence>
<dbReference type="InterPro" id="IPR000683">
    <property type="entry name" value="Gfo/Idh/MocA-like_OxRdtase_N"/>
</dbReference>
<evidence type="ECO:0000256" key="1">
    <source>
        <dbReference type="SAM" id="MobiDB-lite"/>
    </source>
</evidence>
<feature type="compositionally biased region" description="Basic and acidic residues" evidence="1">
    <location>
        <begin position="370"/>
        <end position="385"/>
    </location>
</feature>
<dbReference type="SUPFAM" id="SSF51735">
    <property type="entry name" value="NAD(P)-binding Rossmann-fold domains"/>
    <property type="match status" value="1"/>
</dbReference>
<organism evidence="4 5">
    <name type="scientific">Candidatus Faeciplasma gallinarum</name>
    <dbReference type="NCBI Taxonomy" id="2840799"/>
    <lineage>
        <taxon>Bacteria</taxon>
        <taxon>Bacillati</taxon>
        <taxon>Bacillota</taxon>
        <taxon>Clostridia</taxon>
        <taxon>Eubacteriales</taxon>
        <taxon>Oscillospiraceae</taxon>
        <taxon>Oscillospiraceae incertae sedis</taxon>
        <taxon>Candidatus Faeciplasma</taxon>
    </lineage>
</organism>
<accession>A0A9D1EM45</accession>
<evidence type="ECO:0000313" key="5">
    <source>
        <dbReference type="Proteomes" id="UP000823982"/>
    </source>
</evidence>
<dbReference type="Gene3D" id="3.40.50.720">
    <property type="entry name" value="NAD(P)-binding Rossmann-like Domain"/>
    <property type="match status" value="1"/>
</dbReference>
<dbReference type="Pfam" id="PF22725">
    <property type="entry name" value="GFO_IDH_MocA_C3"/>
    <property type="match status" value="1"/>
</dbReference>
<protein>
    <submittedName>
        <fullName evidence="4">Gfo/Idh/MocA family oxidoreductase</fullName>
    </submittedName>
</protein>
<evidence type="ECO:0000259" key="2">
    <source>
        <dbReference type="Pfam" id="PF01408"/>
    </source>
</evidence>
<dbReference type="Pfam" id="PF01408">
    <property type="entry name" value="GFO_IDH_MocA"/>
    <property type="match status" value="1"/>
</dbReference>
<name>A0A9D1EM45_9FIRM</name>
<reference evidence="4" key="1">
    <citation type="submission" date="2020-10" db="EMBL/GenBank/DDBJ databases">
        <authorList>
            <person name="Gilroy R."/>
        </authorList>
    </citation>
    <scope>NUCLEOTIDE SEQUENCE</scope>
    <source>
        <strain evidence="4">CHK157-1446</strain>
    </source>
</reference>
<gene>
    <name evidence="4" type="ORF">IAD01_00230</name>
</gene>
<dbReference type="Gene3D" id="3.30.360.10">
    <property type="entry name" value="Dihydrodipicolinate Reductase, domain 2"/>
    <property type="match status" value="1"/>
</dbReference>
<comment type="caution">
    <text evidence="4">The sequence shown here is derived from an EMBL/GenBank/DDBJ whole genome shotgun (WGS) entry which is preliminary data.</text>
</comment>
<dbReference type="Proteomes" id="UP000823982">
    <property type="component" value="Unassembled WGS sequence"/>
</dbReference>
<dbReference type="InterPro" id="IPR052515">
    <property type="entry name" value="Gfo/Idh/MocA_Oxidoreductase"/>
</dbReference>
<feature type="domain" description="GFO/IDH/MocA-like oxidoreductase" evidence="3">
    <location>
        <begin position="133"/>
        <end position="257"/>
    </location>
</feature>
<evidence type="ECO:0000259" key="3">
    <source>
        <dbReference type="Pfam" id="PF22725"/>
    </source>
</evidence>
<dbReference type="AlphaFoldDB" id="A0A9D1EM45"/>
<dbReference type="InterPro" id="IPR036291">
    <property type="entry name" value="NAD(P)-bd_dom_sf"/>
</dbReference>
<reference evidence="4" key="2">
    <citation type="journal article" date="2021" name="PeerJ">
        <title>Extensive microbial diversity within the chicken gut microbiome revealed by metagenomics and culture.</title>
        <authorList>
            <person name="Gilroy R."/>
            <person name="Ravi A."/>
            <person name="Getino M."/>
            <person name="Pursley I."/>
            <person name="Horton D.L."/>
            <person name="Alikhan N.F."/>
            <person name="Baker D."/>
            <person name="Gharbi K."/>
            <person name="Hall N."/>
            <person name="Watson M."/>
            <person name="Adriaenssens E.M."/>
            <person name="Foster-Nyarko E."/>
            <person name="Jarju S."/>
            <person name="Secka A."/>
            <person name="Antonio M."/>
            <person name="Oren A."/>
            <person name="Chaudhuri R.R."/>
            <person name="La Ragione R."/>
            <person name="Hildebrand F."/>
            <person name="Pallen M.J."/>
        </authorList>
    </citation>
    <scope>NUCLEOTIDE SEQUENCE</scope>
    <source>
        <strain evidence="4">CHK157-1446</strain>
    </source>
</reference>
<dbReference type="EMBL" id="DVIR01000002">
    <property type="protein sequence ID" value="HIS23823.1"/>
    <property type="molecule type" value="Genomic_DNA"/>
</dbReference>
<proteinExistence type="predicted"/>
<dbReference type="SUPFAM" id="SSF55347">
    <property type="entry name" value="Glyceraldehyde-3-phosphate dehydrogenase-like, C-terminal domain"/>
    <property type="match status" value="1"/>
</dbReference>
<dbReference type="GO" id="GO:0000166">
    <property type="term" value="F:nucleotide binding"/>
    <property type="evidence" value="ECO:0007669"/>
    <property type="project" value="InterPro"/>
</dbReference>
<feature type="domain" description="Gfo/Idh/MocA-like oxidoreductase N-terminal" evidence="2">
    <location>
        <begin position="5"/>
        <end position="122"/>
    </location>
</feature>
<sequence>MDIVRLGIIGIGNIGTAHAHAVYGGEISGMKLKAVCDVNPKRLEYAKAAFDGVKRFSSADELIKSGTCDAVIVSVPHRLHSQISQAALKAGLHVLCEKPEDVSVGRADALNRVARESGKVFAIMLNQRTNPLFKKLKQLVSSGKLGRIKNSVWIVTNWYRTQHYYDSGDWRATWSREGGGVLLNQAVHNLYIWQWICGMPSSVTAFCDRARYHNIEVEDAATIFARYPDGATGTFITSTGECPGTNRFEVSGEYGKAVIEDGRLKLWLLDCSERKICFESERDFYEAKPSVYEYLPDEKESAHKGVIQAFSDAILKGTPPVAWGEEGINELMISNAAYLSQWKNNTTVNLPIDADEFERMLDKMAQSSESARESAKPAKKTEKQISHVGYQSRWSVNW</sequence>